<comment type="caution">
    <text evidence="2">The sequence shown here is derived from an EMBL/GenBank/DDBJ whole genome shotgun (WGS) entry which is preliminary data.</text>
</comment>
<dbReference type="InterPro" id="IPR052165">
    <property type="entry name" value="Membrane_assoc_protease"/>
</dbReference>
<keyword evidence="1" id="KW-1133">Transmembrane helix</keyword>
<organism evidence="2 3">
    <name type="scientific">Celerinatantimonas yamalensis</name>
    <dbReference type="NCBI Taxonomy" id="559956"/>
    <lineage>
        <taxon>Bacteria</taxon>
        <taxon>Pseudomonadati</taxon>
        <taxon>Pseudomonadota</taxon>
        <taxon>Gammaproteobacteria</taxon>
        <taxon>Celerinatantimonadaceae</taxon>
        <taxon>Celerinatantimonas</taxon>
    </lineage>
</organism>
<feature type="transmembrane region" description="Helical" evidence="1">
    <location>
        <begin position="6"/>
        <end position="23"/>
    </location>
</feature>
<evidence type="ECO:0000256" key="1">
    <source>
        <dbReference type="SAM" id="Phobius"/>
    </source>
</evidence>
<evidence type="ECO:0000313" key="2">
    <source>
        <dbReference type="EMBL" id="MFM2485156.1"/>
    </source>
</evidence>
<keyword evidence="1" id="KW-0472">Membrane</keyword>
<dbReference type="RefSeq" id="WP_408623372.1">
    <property type="nucleotide sequence ID" value="NZ_JBEQCT010000003.1"/>
</dbReference>
<evidence type="ECO:0000313" key="3">
    <source>
        <dbReference type="Proteomes" id="UP001629953"/>
    </source>
</evidence>
<dbReference type="PANTHER" id="PTHR33507">
    <property type="entry name" value="INNER MEMBRANE PROTEIN YBBJ"/>
    <property type="match status" value="1"/>
</dbReference>
<sequence>MTSLGWWLLVVIGVLLMISEVLITAFVFLWFGIGFVVAGIVTYFIPSLNWGVQLLIAALVGCITLFIGRRYCTQSDNAEKVTLYTFDGGVGQLVIRDDHGTSMVSVLCHGTYWSVANPQVMVEFPQLVNGSSVRVKQVIDNKVEIEPL</sequence>
<keyword evidence="3" id="KW-1185">Reference proteome</keyword>
<feature type="transmembrane region" description="Helical" evidence="1">
    <location>
        <begin position="28"/>
        <end position="45"/>
    </location>
</feature>
<feature type="transmembrane region" description="Helical" evidence="1">
    <location>
        <begin position="51"/>
        <end position="68"/>
    </location>
</feature>
<keyword evidence="1" id="KW-0812">Transmembrane</keyword>
<reference evidence="2 3" key="1">
    <citation type="journal article" date="2013" name="Int. J. Syst. Evol. Microbiol.">
        <title>Celerinatantimonas yamalensis sp. nov., a cold-adapted diazotrophic bacterium from a cold permafrost brine.</title>
        <authorList>
            <person name="Shcherbakova V."/>
            <person name="Chuvilskaya N."/>
            <person name="Rivkina E."/>
            <person name="Demidov N."/>
            <person name="Uchaeva V."/>
            <person name="Suetin S."/>
            <person name="Suzina N."/>
            <person name="Gilichinsky D."/>
        </authorList>
    </citation>
    <scope>NUCLEOTIDE SEQUENCE [LARGE SCALE GENOMIC DNA]</scope>
    <source>
        <strain evidence="2 3">C7</strain>
    </source>
</reference>
<accession>A0ABW9G664</accession>
<dbReference type="EMBL" id="JBEQCT010000003">
    <property type="protein sequence ID" value="MFM2485156.1"/>
    <property type="molecule type" value="Genomic_DNA"/>
</dbReference>
<name>A0ABW9G664_9GAMM</name>
<dbReference type="Proteomes" id="UP001629953">
    <property type="component" value="Unassembled WGS sequence"/>
</dbReference>
<protein>
    <submittedName>
        <fullName evidence="2">NfeD family protein</fullName>
    </submittedName>
</protein>
<gene>
    <name evidence="2" type="ORF">ABUE30_08780</name>
</gene>
<dbReference type="PANTHER" id="PTHR33507:SF3">
    <property type="entry name" value="INNER MEMBRANE PROTEIN YBBJ"/>
    <property type="match status" value="1"/>
</dbReference>
<proteinExistence type="predicted"/>